<dbReference type="HAMAP" id="MF_01400">
    <property type="entry name" value="MsrB"/>
    <property type="match status" value="1"/>
</dbReference>
<dbReference type="EMBL" id="PEBX01000062">
    <property type="protein sequence ID" value="PTQ55903.1"/>
    <property type="molecule type" value="Genomic_DNA"/>
</dbReference>
<evidence type="ECO:0000256" key="3">
    <source>
        <dbReference type="ARBA" id="ARBA00023002"/>
    </source>
</evidence>
<keyword evidence="3 8" id="KW-0560">Oxidoreductase</keyword>
<dbReference type="Gene3D" id="3.30.1060.10">
    <property type="entry name" value="Peptide methionine sulphoxide reductase MsrA"/>
    <property type="match status" value="1"/>
</dbReference>
<dbReference type="SUPFAM" id="SSF55068">
    <property type="entry name" value="Peptide methionine sulfoxide reductase"/>
    <property type="match status" value="1"/>
</dbReference>
<feature type="domain" description="MsrB" evidence="10">
    <location>
        <begin position="178"/>
        <end position="301"/>
    </location>
</feature>
<evidence type="ECO:0000256" key="4">
    <source>
        <dbReference type="ARBA" id="ARBA00023268"/>
    </source>
</evidence>
<dbReference type="PANTHER" id="PTHR43774:SF1">
    <property type="entry name" value="PEPTIDE METHIONINE SULFOXIDE REDUCTASE MSRA 2"/>
    <property type="match status" value="1"/>
</dbReference>
<reference evidence="13" key="1">
    <citation type="journal article" date="2018" name="Sci. Rep.">
        <title>Lignite coal burning seam in the remote Altai Mountains harbors a hydrogen-driven thermophilic microbial community.</title>
        <authorList>
            <person name="Kadnikov V.V."/>
            <person name="Mardanov A.V."/>
            <person name="Ivasenko D.A."/>
            <person name="Antsiferov D.V."/>
            <person name="Beletsky A.V."/>
            <person name="Karnachuk O.V."/>
            <person name="Ravin N.V."/>
        </authorList>
    </citation>
    <scope>NUCLEOTIDE SEQUENCE [LARGE SCALE GENOMIC DNA]</scope>
</reference>
<dbReference type="Proteomes" id="UP000244338">
    <property type="component" value="Unassembled WGS sequence"/>
</dbReference>
<dbReference type="InterPro" id="IPR002569">
    <property type="entry name" value="Met_Sox_Rdtase_MsrA_dom"/>
</dbReference>
<proteinExistence type="inferred from homology"/>
<comment type="similarity">
    <text evidence="2 8">Belongs to the MsrB Met sulfoxide reductase family.</text>
</comment>
<accession>A0A2R6XZR2</accession>
<comment type="catalytic activity">
    <reaction evidence="5 9">
        <text>L-methionyl-[protein] + [thioredoxin]-disulfide + H2O = L-methionyl-(S)-S-oxide-[protein] + [thioredoxin]-dithiol</text>
        <dbReference type="Rhea" id="RHEA:14217"/>
        <dbReference type="Rhea" id="RHEA-COMP:10698"/>
        <dbReference type="Rhea" id="RHEA-COMP:10700"/>
        <dbReference type="Rhea" id="RHEA-COMP:12313"/>
        <dbReference type="Rhea" id="RHEA-COMP:12315"/>
        <dbReference type="ChEBI" id="CHEBI:15377"/>
        <dbReference type="ChEBI" id="CHEBI:16044"/>
        <dbReference type="ChEBI" id="CHEBI:29950"/>
        <dbReference type="ChEBI" id="CHEBI:44120"/>
        <dbReference type="ChEBI" id="CHEBI:50058"/>
        <dbReference type="EC" id="1.8.4.11"/>
    </reaction>
</comment>
<feature type="active site" evidence="9">
    <location>
        <position position="12"/>
    </location>
</feature>
<dbReference type="SUPFAM" id="SSF51316">
    <property type="entry name" value="Mss4-like"/>
    <property type="match status" value="1"/>
</dbReference>
<protein>
    <recommendedName>
        <fullName evidence="8 9">Multifunctional fusion protein</fullName>
    </recommendedName>
    <domain>
        <recommendedName>
            <fullName evidence="9">Peptide methionine sulfoxide reductase MsrA</fullName>
            <shortName evidence="9">Protein-methionine-S-oxide reductase</shortName>
            <ecNumber evidence="9">1.8.4.11</ecNumber>
        </recommendedName>
        <alternativeName>
            <fullName evidence="9">Peptide-methionine (S)-S-oxide reductase</fullName>
            <shortName evidence="9">Peptide Met(O) reductase</shortName>
        </alternativeName>
    </domain>
    <domain>
        <recommendedName>
            <fullName evidence="8">Peptide methionine sulfoxide reductase MsrB</fullName>
            <ecNumber evidence="8">1.8.4.12</ecNumber>
        </recommendedName>
        <alternativeName>
            <fullName evidence="8">Peptide-methionine (R)-S-oxide reductase</fullName>
        </alternativeName>
    </domain>
</protein>
<comment type="caution">
    <text evidence="11">The sequence shown here is derived from an EMBL/GenBank/DDBJ whole genome shotgun (WGS) entry which is preliminary data.</text>
</comment>
<dbReference type="Pfam" id="PF01641">
    <property type="entry name" value="SelR"/>
    <property type="match status" value="1"/>
</dbReference>
<comment type="similarity">
    <text evidence="1 9">Belongs to the MsrA Met sulfoxide reductase family.</text>
</comment>
<evidence type="ECO:0000256" key="6">
    <source>
        <dbReference type="ARBA" id="ARBA00048488"/>
    </source>
</evidence>
<keyword evidence="4" id="KW-0511">Multifunctional enzyme</keyword>
<dbReference type="EC" id="1.8.4.11" evidence="9"/>
<sequence length="322" mass="36785">MRTQLATFAGGCFWCMVEPFEALPGVQTVVSGYTGGDVPNPTYEAVSTGTTGHYEAVQITYDPDRLDYTLLLERFFRNIDPTDLDGQFVDRGPQYRTAIFYHDLEQKKAAEAYIARLEASGRYERPIVTPILPATAFYPAEEEHQFYYKKQPFHYTLYRQGSGRDHYLETIWKKKVDLETLKQKLSPLSFAVTMQQATEPPFQNAYWNNTREGIYVDIISGTPLFSTRDQYDAGCGWPSFTKPLHTEELREALDVSHGMVRTEVKSVSSEAHLGHVFDDGPEDKGGLRYCINSAALRFIPKEDLEKEGYGAYRKLFENERSN</sequence>
<comment type="caution">
    <text evidence="8">Lacks conserved residue(s) required for the propagation of feature annotation.</text>
</comment>
<dbReference type="InterPro" id="IPR002579">
    <property type="entry name" value="Met_Sox_Rdtase_MsrB_dom"/>
</dbReference>
<dbReference type="Gene3D" id="2.170.150.20">
    <property type="entry name" value="Peptide methionine sulfoxide reductase"/>
    <property type="match status" value="1"/>
</dbReference>
<dbReference type="NCBIfam" id="TIGR00357">
    <property type="entry name" value="peptide-methionine (R)-S-oxide reductase MsrB"/>
    <property type="match status" value="1"/>
</dbReference>
<dbReference type="EC" id="1.8.4.12" evidence="8"/>
<dbReference type="InterPro" id="IPR011057">
    <property type="entry name" value="Mss4-like_sf"/>
</dbReference>
<dbReference type="PANTHER" id="PTHR43774">
    <property type="entry name" value="PEPTIDE METHIONINE SULFOXIDE REDUCTASE"/>
    <property type="match status" value="1"/>
</dbReference>
<dbReference type="GO" id="GO:0033743">
    <property type="term" value="F:peptide-methionine (R)-S-oxide reductase activity"/>
    <property type="evidence" value="ECO:0007669"/>
    <property type="project" value="UniProtKB-UniRule"/>
</dbReference>
<dbReference type="PROSITE" id="PS51790">
    <property type="entry name" value="MSRB"/>
    <property type="match status" value="1"/>
</dbReference>
<feature type="active site" description="Nucleophile" evidence="8">
    <location>
        <position position="290"/>
    </location>
</feature>
<gene>
    <name evidence="9" type="primary">msrA</name>
    <name evidence="8" type="synonym">msrB</name>
    <name evidence="12" type="ORF">BSOLF_1085</name>
    <name evidence="11" type="ORF">BSOLF_1227</name>
</gene>
<dbReference type="FunFam" id="2.170.150.20:FF:000003">
    <property type="entry name" value="Peptide methionine sulfoxide reductase MsrB"/>
    <property type="match status" value="1"/>
</dbReference>
<evidence type="ECO:0000313" key="11">
    <source>
        <dbReference type="EMBL" id="PTQ55903.1"/>
    </source>
</evidence>
<comment type="function">
    <text evidence="9">Has an important function as a repair enzyme for proteins that have been inactivated by oxidation. Catalyzes the reversible oxidation-reduction of methionine sulfoxide in proteins to methionine.</text>
</comment>
<evidence type="ECO:0000256" key="5">
    <source>
        <dbReference type="ARBA" id="ARBA00047806"/>
    </source>
</evidence>
<reference evidence="11" key="2">
    <citation type="journal article" date="2018" name="Sci. Rep.">
        <title>Lignite coal burning seam in the remote Altai Mountains harbors a hydrogen-driven thermophilic microbial community.</title>
        <authorList>
            <person name="Kadnikov V.V."/>
            <person name="Mardanov A.V."/>
            <person name="Ivasenko D.A."/>
            <person name="Beletsky A.V."/>
            <person name="Karnachuk O.V."/>
            <person name="Ravin N.V."/>
        </authorList>
    </citation>
    <scope>NUCLEOTIDE SEQUENCE</scope>
    <source>
        <strain evidence="11">AL32</strain>
    </source>
</reference>
<evidence type="ECO:0000256" key="8">
    <source>
        <dbReference type="HAMAP-Rule" id="MF_01400"/>
    </source>
</evidence>
<dbReference type="InterPro" id="IPR036509">
    <property type="entry name" value="Met_Sox_Rdtase_MsrA_sf"/>
</dbReference>
<organism evidence="11 13">
    <name type="scientific">Candidatus Carbonibacillus altaicus</name>
    <dbReference type="NCBI Taxonomy" id="2163959"/>
    <lineage>
        <taxon>Bacteria</taxon>
        <taxon>Bacillati</taxon>
        <taxon>Bacillota</taxon>
        <taxon>Bacilli</taxon>
        <taxon>Bacillales</taxon>
        <taxon>Candidatus Carbonibacillus</taxon>
    </lineage>
</organism>
<evidence type="ECO:0000259" key="10">
    <source>
        <dbReference type="PROSITE" id="PS51790"/>
    </source>
</evidence>
<evidence type="ECO:0000256" key="7">
    <source>
        <dbReference type="ARBA" id="ARBA00048782"/>
    </source>
</evidence>
<evidence type="ECO:0000256" key="1">
    <source>
        <dbReference type="ARBA" id="ARBA00005591"/>
    </source>
</evidence>
<dbReference type="GO" id="GO:0008113">
    <property type="term" value="F:peptide-methionine (S)-S-oxide reductase activity"/>
    <property type="evidence" value="ECO:0007669"/>
    <property type="project" value="UniProtKB-UniRule"/>
</dbReference>
<name>A0A2R6XZR2_9BACL</name>
<evidence type="ECO:0000313" key="13">
    <source>
        <dbReference type="Proteomes" id="UP000244338"/>
    </source>
</evidence>
<dbReference type="Pfam" id="PF01625">
    <property type="entry name" value="PMSR"/>
    <property type="match status" value="1"/>
</dbReference>
<comment type="catalytic activity">
    <reaction evidence="7 9">
        <text>[thioredoxin]-disulfide + L-methionine + H2O = L-methionine (S)-S-oxide + [thioredoxin]-dithiol</text>
        <dbReference type="Rhea" id="RHEA:19993"/>
        <dbReference type="Rhea" id="RHEA-COMP:10698"/>
        <dbReference type="Rhea" id="RHEA-COMP:10700"/>
        <dbReference type="ChEBI" id="CHEBI:15377"/>
        <dbReference type="ChEBI" id="CHEBI:29950"/>
        <dbReference type="ChEBI" id="CHEBI:50058"/>
        <dbReference type="ChEBI" id="CHEBI:57844"/>
        <dbReference type="ChEBI" id="CHEBI:58772"/>
        <dbReference type="EC" id="1.8.4.11"/>
    </reaction>
</comment>
<evidence type="ECO:0000256" key="9">
    <source>
        <dbReference type="HAMAP-Rule" id="MF_01401"/>
    </source>
</evidence>
<evidence type="ECO:0000256" key="2">
    <source>
        <dbReference type="ARBA" id="ARBA00007174"/>
    </source>
</evidence>
<comment type="catalytic activity">
    <reaction evidence="6 8">
        <text>L-methionyl-[protein] + [thioredoxin]-disulfide + H2O = L-methionyl-(R)-S-oxide-[protein] + [thioredoxin]-dithiol</text>
        <dbReference type="Rhea" id="RHEA:24164"/>
        <dbReference type="Rhea" id="RHEA-COMP:10698"/>
        <dbReference type="Rhea" id="RHEA-COMP:10700"/>
        <dbReference type="Rhea" id="RHEA-COMP:12313"/>
        <dbReference type="Rhea" id="RHEA-COMP:12314"/>
        <dbReference type="ChEBI" id="CHEBI:15377"/>
        <dbReference type="ChEBI" id="CHEBI:16044"/>
        <dbReference type="ChEBI" id="CHEBI:29950"/>
        <dbReference type="ChEBI" id="CHEBI:45764"/>
        <dbReference type="ChEBI" id="CHEBI:50058"/>
        <dbReference type="EC" id="1.8.4.12"/>
    </reaction>
</comment>
<evidence type="ECO:0000313" key="12">
    <source>
        <dbReference type="EMBL" id="PTQ55965.1"/>
    </source>
</evidence>
<dbReference type="AlphaFoldDB" id="A0A2R6XZR2"/>
<dbReference type="NCBIfam" id="TIGR00401">
    <property type="entry name" value="msrA"/>
    <property type="match status" value="1"/>
</dbReference>
<dbReference type="EMBL" id="PEBX01000057">
    <property type="protein sequence ID" value="PTQ55965.1"/>
    <property type="molecule type" value="Genomic_DNA"/>
</dbReference>
<dbReference type="HAMAP" id="MF_01401">
    <property type="entry name" value="MsrA"/>
    <property type="match status" value="1"/>
</dbReference>